<name>A0ACC2FNV6_DALPE</name>
<evidence type="ECO:0000313" key="2">
    <source>
        <dbReference type="Proteomes" id="UP001157502"/>
    </source>
</evidence>
<accession>A0ACC2FNV6</accession>
<dbReference type="EMBL" id="CM055751">
    <property type="protein sequence ID" value="KAJ7992988.1"/>
    <property type="molecule type" value="Genomic_DNA"/>
</dbReference>
<proteinExistence type="predicted"/>
<dbReference type="Proteomes" id="UP001157502">
    <property type="component" value="Chromosome 24"/>
</dbReference>
<comment type="caution">
    <text evidence="1">The sequence shown here is derived from an EMBL/GenBank/DDBJ whole genome shotgun (WGS) entry which is preliminary data.</text>
</comment>
<reference evidence="1" key="1">
    <citation type="submission" date="2021-05" db="EMBL/GenBank/DDBJ databases">
        <authorList>
            <person name="Pan Q."/>
            <person name="Jouanno E."/>
            <person name="Zahm M."/>
            <person name="Klopp C."/>
            <person name="Cabau C."/>
            <person name="Louis A."/>
            <person name="Berthelot C."/>
            <person name="Parey E."/>
            <person name="Roest Crollius H."/>
            <person name="Montfort J."/>
            <person name="Robinson-Rechavi M."/>
            <person name="Bouchez O."/>
            <person name="Lampietro C."/>
            <person name="Lopez Roques C."/>
            <person name="Donnadieu C."/>
            <person name="Postlethwait J."/>
            <person name="Bobe J."/>
            <person name="Dillon D."/>
            <person name="Chandos A."/>
            <person name="von Hippel F."/>
            <person name="Guiguen Y."/>
        </authorList>
    </citation>
    <scope>NUCLEOTIDE SEQUENCE</scope>
    <source>
        <strain evidence="1">YG-Jan2019</strain>
    </source>
</reference>
<keyword evidence="2" id="KW-1185">Reference proteome</keyword>
<sequence>MRVLCVLCLLLSSPSAIGTLTHQGTFSATLQDQGQEDSRPDHQEAEPVAGLEENRSTMEEKIPSDPVVSSHHLHGDTTCFGRTLAHREVIDDMLSALRQLSVQERELTKEDLTRFGVCSDSYDNALVRALSTLVTDVNVQKHGLHVWQPTKEVTEGDKGLVLTLHLHQPPLLKVKPILLLAFRNPRSRALGPSTFTSHALQPYMQTVCISEGTQYLILTGTPLEGKGHLKWRVLVDNETSNTGQELAELKSILGEGTRSNVGVIPLMLFSMVRGTDDRLTDSPVPLPAPSGTYTFLCELQRFLSDVLLPLEQTQPPTAPVPLHSLHSLPPLSLGVSSSETILAEMINSSAPTLFSFPAQSSEFQDYRGELALQPALLEVLRQRLEEVVVQMRAEEVGSAGMDRLRRLQKLSFLPKDGEEPPKDDGSPGEMQYRALLLLKALQTVVVAWEVERGRRATRAGQEGPGHRHLCRLHSLTVSLEKYMLSPSEANIFDCHGVCSIPLTNGNNHAILLNQQDLPPEHSLCCVPVDYEDLRVVQLNQAGTEIIIKPAMVATKCGCR</sequence>
<gene>
    <name evidence="1" type="ORF">DPEC_G00267780</name>
</gene>
<protein>
    <submittedName>
        <fullName evidence="1">Uncharacterized protein</fullName>
    </submittedName>
</protein>
<evidence type="ECO:0000313" key="1">
    <source>
        <dbReference type="EMBL" id="KAJ7992988.1"/>
    </source>
</evidence>
<organism evidence="1 2">
    <name type="scientific">Dallia pectoralis</name>
    <name type="common">Alaska blackfish</name>
    <dbReference type="NCBI Taxonomy" id="75939"/>
    <lineage>
        <taxon>Eukaryota</taxon>
        <taxon>Metazoa</taxon>
        <taxon>Chordata</taxon>
        <taxon>Craniata</taxon>
        <taxon>Vertebrata</taxon>
        <taxon>Euteleostomi</taxon>
        <taxon>Actinopterygii</taxon>
        <taxon>Neopterygii</taxon>
        <taxon>Teleostei</taxon>
        <taxon>Protacanthopterygii</taxon>
        <taxon>Esociformes</taxon>
        <taxon>Umbridae</taxon>
        <taxon>Dallia</taxon>
    </lineage>
</organism>